<organism evidence="5">
    <name type="scientific">Timema cristinae</name>
    <name type="common">Walking stick</name>
    <dbReference type="NCBI Taxonomy" id="61476"/>
    <lineage>
        <taxon>Eukaryota</taxon>
        <taxon>Metazoa</taxon>
        <taxon>Ecdysozoa</taxon>
        <taxon>Arthropoda</taxon>
        <taxon>Hexapoda</taxon>
        <taxon>Insecta</taxon>
        <taxon>Pterygota</taxon>
        <taxon>Neoptera</taxon>
        <taxon>Polyneoptera</taxon>
        <taxon>Phasmatodea</taxon>
        <taxon>Timematodea</taxon>
        <taxon>Timematoidea</taxon>
        <taxon>Timematidae</taxon>
        <taxon>Timema</taxon>
    </lineage>
</organism>
<dbReference type="PANTHER" id="PTHR43804:SF7">
    <property type="entry name" value="LD18447P"/>
    <property type="match status" value="1"/>
</dbReference>
<comment type="similarity">
    <text evidence="1">Belongs to the prokaryotic/mitochondrial release factor family.</text>
</comment>
<dbReference type="InterPro" id="IPR000352">
    <property type="entry name" value="Pep_chain_release_fac_I"/>
</dbReference>
<dbReference type="InterPro" id="IPR045853">
    <property type="entry name" value="Pep_chain_release_fac_I_sf"/>
</dbReference>
<proteinExistence type="inferred from homology"/>
<accession>A0A7R9CVD8</accession>
<dbReference type="Gene3D" id="6.10.140.1950">
    <property type="match status" value="1"/>
</dbReference>
<evidence type="ECO:0000259" key="4">
    <source>
        <dbReference type="SMART" id="SM00937"/>
    </source>
</evidence>
<dbReference type="SMART" id="SM00937">
    <property type="entry name" value="PCRF"/>
    <property type="match status" value="1"/>
</dbReference>
<evidence type="ECO:0000256" key="1">
    <source>
        <dbReference type="ARBA" id="ARBA00010835"/>
    </source>
</evidence>
<dbReference type="PANTHER" id="PTHR43804">
    <property type="entry name" value="LD18447P"/>
    <property type="match status" value="1"/>
</dbReference>
<dbReference type="Pfam" id="PF03462">
    <property type="entry name" value="PCRF"/>
    <property type="match status" value="1"/>
</dbReference>
<keyword evidence="2" id="KW-0488">Methylation</keyword>
<name>A0A7R9CVD8_TIMCR</name>
<dbReference type="AlphaFoldDB" id="A0A7R9CVD8"/>
<gene>
    <name evidence="5" type="ORF">TCEB3V08_LOCUS6753</name>
</gene>
<dbReference type="GO" id="GO:0003747">
    <property type="term" value="F:translation release factor activity"/>
    <property type="evidence" value="ECO:0007669"/>
    <property type="project" value="InterPro"/>
</dbReference>
<dbReference type="Gene3D" id="3.30.70.1660">
    <property type="match status" value="1"/>
</dbReference>
<feature type="domain" description="Peptide chain release factor" evidence="4">
    <location>
        <begin position="118"/>
        <end position="219"/>
    </location>
</feature>
<sequence>MIQILRLRRYFFQGVKNKSTNIIRCLWLNPCLRKLHQPNHVYSLDLIKKYSTDGSFDVSLDSPEIQKYLENLRHEYEVLVSQTQTDKNINKRILYLKPIMDLFQERINLYGNLTILDELTPGNSQDDELISLAKEEKNMYNEKIKALNLELLDVLVPVEPLDECTEIILEISAGVGGQEAMLFARELFDMYCAYIVNKAWVMQIAEQVLSDLGVICFDSSGRLVVPQDELWLSRYGAGIVVESQVDRSQIKNREFALQRLKTKIYQHQLDKQTAETQAKRKMQVGSSLRSEKIRTYNYNQDRITDHRIGNTVHNLKSFLLGEEGLDTLIRQLLIVERRARLLEAITSINTSKGT</sequence>
<dbReference type="EMBL" id="OC318703">
    <property type="protein sequence ID" value="CAD7402986.1"/>
    <property type="molecule type" value="Genomic_DNA"/>
</dbReference>
<evidence type="ECO:0000256" key="2">
    <source>
        <dbReference type="ARBA" id="ARBA00022481"/>
    </source>
</evidence>
<dbReference type="Pfam" id="PF00472">
    <property type="entry name" value="RF-1"/>
    <property type="match status" value="1"/>
</dbReference>
<dbReference type="InterPro" id="IPR005139">
    <property type="entry name" value="PCRF"/>
</dbReference>
<protein>
    <recommendedName>
        <fullName evidence="4">Peptide chain release factor domain-containing protein</fullName>
    </recommendedName>
</protein>
<dbReference type="SUPFAM" id="SSF75620">
    <property type="entry name" value="Release factor"/>
    <property type="match status" value="1"/>
</dbReference>
<reference evidence="5" key="1">
    <citation type="submission" date="2020-11" db="EMBL/GenBank/DDBJ databases">
        <authorList>
            <person name="Tran Van P."/>
        </authorList>
    </citation>
    <scope>NUCLEOTIDE SEQUENCE</scope>
</reference>
<evidence type="ECO:0000256" key="3">
    <source>
        <dbReference type="ARBA" id="ARBA00022917"/>
    </source>
</evidence>
<dbReference type="InterPro" id="IPR050057">
    <property type="entry name" value="Prokaryotic/Mito_RF"/>
</dbReference>
<keyword evidence="3" id="KW-0648">Protein biosynthesis</keyword>
<dbReference type="GO" id="GO:0005737">
    <property type="term" value="C:cytoplasm"/>
    <property type="evidence" value="ECO:0007669"/>
    <property type="project" value="UniProtKB-ARBA"/>
</dbReference>
<evidence type="ECO:0000313" key="5">
    <source>
        <dbReference type="EMBL" id="CAD7402986.1"/>
    </source>
</evidence>